<evidence type="ECO:0000256" key="4">
    <source>
        <dbReference type="ARBA" id="ARBA00022840"/>
    </source>
</evidence>
<comment type="pathway">
    <text evidence="1">Cofactor biosynthesis; NAD(+) biosynthesis.</text>
</comment>
<dbReference type="UniPathway" id="UPA00253"/>
<dbReference type="InterPro" id="IPR014729">
    <property type="entry name" value="Rossmann-like_a/b/a_fold"/>
</dbReference>
<dbReference type="Proteomes" id="UP000683000">
    <property type="component" value="Unassembled WGS sequence"/>
</dbReference>
<protein>
    <recommendedName>
        <fullName evidence="6">NAD/GMP synthase domain-containing protein</fullName>
    </recommendedName>
</protein>
<evidence type="ECO:0000256" key="1">
    <source>
        <dbReference type="ARBA" id="ARBA00004790"/>
    </source>
</evidence>
<keyword evidence="2" id="KW-0436">Ligase</keyword>
<evidence type="ECO:0000256" key="3">
    <source>
        <dbReference type="ARBA" id="ARBA00022741"/>
    </source>
</evidence>
<dbReference type="PANTHER" id="PTHR23090">
    <property type="entry name" value="NH 3 /GLUTAMINE-DEPENDENT NAD + SYNTHETASE"/>
    <property type="match status" value="1"/>
</dbReference>
<dbReference type="InterPro" id="IPR022310">
    <property type="entry name" value="NAD/GMP_synthase"/>
</dbReference>
<dbReference type="SUPFAM" id="SSF52402">
    <property type="entry name" value="Adenine nucleotide alpha hydrolases-like"/>
    <property type="match status" value="1"/>
</dbReference>
<dbReference type="GO" id="GO:0004359">
    <property type="term" value="F:glutaminase activity"/>
    <property type="evidence" value="ECO:0007669"/>
    <property type="project" value="InterPro"/>
</dbReference>
<keyword evidence="4" id="KW-0067">ATP-binding</keyword>
<gene>
    <name evidence="7" type="ORF">JVT61DRAFT_13421</name>
</gene>
<keyword evidence="5" id="KW-0520">NAD</keyword>
<keyword evidence="8" id="KW-1185">Reference proteome</keyword>
<dbReference type="GO" id="GO:0005737">
    <property type="term" value="C:cytoplasm"/>
    <property type="evidence" value="ECO:0007669"/>
    <property type="project" value="InterPro"/>
</dbReference>
<evidence type="ECO:0000256" key="5">
    <source>
        <dbReference type="ARBA" id="ARBA00023027"/>
    </source>
</evidence>
<keyword evidence="3" id="KW-0547">Nucleotide-binding</keyword>
<name>A0A8I3A3J3_9AGAM</name>
<dbReference type="Pfam" id="PF02540">
    <property type="entry name" value="NAD_synthase"/>
    <property type="match status" value="1"/>
</dbReference>
<dbReference type="PANTHER" id="PTHR23090:SF9">
    <property type="entry name" value="GLUTAMINE-DEPENDENT NAD(+) SYNTHETASE"/>
    <property type="match status" value="1"/>
</dbReference>
<accession>A0A8I3A3J3</accession>
<evidence type="ECO:0000313" key="8">
    <source>
        <dbReference type="Proteomes" id="UP000683000"/>
    </source>
</evidence>
<reference evidence="7" key="1">
    <citation type="submission" date="2021-03" db="EMBL/GenBank/DDBJ databases">
        <title>Evolutionary innovations through gain and loss of genes in the ectomycorrhizal Boletales.</title>
        <authorList>
            <person name="Wu G."/>
            <person name="Miyauchi S."/>
            <person name="Morin E."/>
            <person name="Yang Z.-L."/>
            <person name="Xu J."/>
            <person name="Martin F.M."/>
        </authorList>
    </citation>
    <scope>NUCLEOTIDE SEQUENCE</scope>
    <source>
        <strain evidence="7">BR01</strain>
    </source>
</reference>
<dbReference type="InterPro" id="IPR003694">
    <property type="entry name" value="NAD_synthase"/>
</dbReference>
<organism evidence="7 8">
    <name type="scientific">Boletus reticuloceps</name>
    <dbReference type="NCBI Taxonomy" id="495285"/>
    <lineage>
        <taxon>Eukaryota</taxon>
        <taxon>Fungi</taxon>
        <taxon>Dikarya</taxon>
        <taxon>Basidiomycota</taxon>
        <taxon>Agaricomycotina</taxon>
        <taxon>Agaricomycetes</taxon>
        <taxon>Agaricomycetidae</taxon>
        <taxon>Boletales</taxon>
        <taxon>Boletineae</taxon>
        <taxon>Boletaceae</taxon>
        <taxon>Boletoideae</taxon>
        <taxon>Boletus</taxon>
    </lineage>
</organism>
<evidence type="ECO:0000313" key="7">
    <source>
        <dbReference type="EMBL" id="KAG6369861.1"/>
    </source>
</evidence>
<comment type="caution">
    <text evidence="7">The sequence shown here is derived from an EMBL/GenBank/DDBJ whole genome shotgun (WGS) entry which is preliminary data.</text>
</comment>
<evidence type="ECO:0000256" key="2">
    <source>
        <dbReference type="ARBA" id="ARBA00022598"/>
    </source>
</evidence>
<dbReference type="EMBL" id="JAGFBS010000062">
    <property type="protein sequence ID" value="KAG6369861.1"/>
    <property type="molecule type" value="Genomic_DNA"/>
</dbReference>
<proteinExistence type="predicted"/>
<dbReference type="GO" id="GO:0003952">
    <property type="term" value="F:NAD+ synthase (glutamine-hydrolyzing) activity"/>
    <property type="evidence" value="ECO:0007669"/>
    <property type="project" value="InterPro"/>
</dbReference>
<dbReference type="AlphaFoldDB" id="A0A8I3A3J3"/>
<dbReference type="Gene3D" id="3.40.50.620">
    <property type="entry name" value="HUPs"/>
    <property type="match status" value="1"/>
</dbReference>
<dbReference type="GO" id="GO:0009435">
    <property type="term" value="P:NAD+ biosynthetic process"/>
    <property type="evidence" value="ECO:0007669"/>
    <property type="project" value="UniProtKB-UniPathway"/>
</dbReference>
<evidence type="ECO:0000259" key="6">
    <source>
        <dbReference type="Pfam" id="PF02540"/>
    </source>
</evidence>
<dbReference type="OrthoDB" id="2020662at2759"/>
<feature type="domain" description="NAD/GMP synthase" evidence="6">
    <location>
        <begin position="25"/>
        <end position="88"/>
    </location>
</feature>
<sequence>MDPIVTSVRDLFAFVTGTRPRFRAHEGSAAENLALQNIQARLRMVLSYLFAQLLPWVRGRQGGLLVLGSANVDEGLQGYLTKYDCFSGDNGALTCSSDTPDDFD</sequence>
<dbReference type="GO" id="GO:0005524">
    <property type="term" value="F:ATP binding"/>
    <property type="evidence" value="ECO:0007669"/>
    <property type="project" value="UniProtKB-KW"/>
</dbReference>